<dbReference type="Gene3D" id="3.30.260.10">
    <property type="entry name" value="TCP-1-like chaperonin intermediate domain"/>
    <property type="match status" value="1"/>
</dbReference>
<comment type="subunit">
    <text evidence="7">Forms a cylinder of 14 subunits composed of two heptameric rings stacked back-to-back. Interacts with the co-chaperonin GroES.</text>
</comment>
<evidence type="ECO:0000256" key="6">
    <source>
        <dbReference type="RuleBase" id="RU000418"/>
    </source>
</evidence>
<dbReference type="PRINTS" id="PR00298">
    <property type="entry name" value="CHAPERONIN60"/>
</dbReference>
<comment type="similarity">
    <text evidence="1 6">Belongs to the chaperonin (HSP60) family.</text>
</comment>
<feature type="compositionally biased region" description="Gly residues" evidence="8">
    <location>
        <begin position="532"/>
        <end position="543"/>
    </location>
</feature>
<dbReference type="AlphaFoldDB" id="A0A1G7AUJ9"/>
<proteinExistence type="inferred from homology"/>
<dbReference type="Gene3D" id="1.10.560.10">
    <property type="entry name" value="GroEL-like equatorial domain"/>
    <property type="match status" value="1"/>
</dbReference>
<dbReference type="InterPro" id="IPR027410">
    <property type="entry name" value="TCP-1-like_intermed_sf"/>
</dbReference>
<dbReference type="InterPro" id="IPR002423">
    <property type="entry name" value="Cpn60/GroEL/TCP-1"/>
</dbReference>
<dbReference type="PANTHER" id="PTHR45633">
    <property type="entry name" value="60 KDA HEAT SHOCK PROTEIN, MITOCHONDRIAL"/>
    <property type="match status" value="1"/>
</dbReference>
<comment type="function">
    <text evidence="7">Together with its co-chaperonin GroES, plays an essential role in assisting protein folding. The GroEL-GroES system forms a nano-cage that allows encapsulation of the non-native substrate proteins and provides a physical environment optimized to promote and accelerate protein folding.</text>
</comment>
<evidence type="ECO:0000256" key="2">
    <source>
        <dbReference type="ARBA" id="ARBA00022741"/>
    </source>
</evidence>
<dbReference type="InterPro" id="IPR027409">
    <property type="entry name" value="GroEL-like_apical_dom_sf"/>
</dbReference>
<keyword evidence="4" id="KW-0143">Chaperone</keyword>
<dbReference type="OrthoDB" id="9766614at2"/>
<evidence type="ECO:0000313" key="10">
    <source>
        <dbReference type="Proteomes" id="UP000198994"/>
    </source>
</evidence>
<dbReference type="GO" id="GO:0016853">
    <property type="term" value="F:isomerase activity"/>
    <property type="evidence" value="ECO:0007669"/>
    <property type="project" value="UniProtKB-KW"/>
</dbReference>
<dbReference type="GO" id="GO:0005524">
    <property type="term" value="F:ATP binding"/>
    <property type="evidence" value="ECO:0007669"/>
    <property type="project" value="UniProtKB-KW"/>
</dbReference>
<evidence type="ECO:0000256" key="1">
    <source>
        <dbReference type="ARBA" id="ARBA00006607"/>
    </source>
</evidence>
<dbReference type="Proteomes" id="UP000198994">
    <property type="component" value="Unassembled WGS sequence"/>
</dbReference>
<dbReference type="FunFam" id="3.50.7.10:FF:000001">
    <property type="entry name" value="60 kDa chaperonin"/>
    <property type="match status" value="1"/>
</dbReference>
<dbReference type="GO" id="GO:0140662">
    <property type="term" value="F:ATP-dependent protein folding chaperone"/>
    <property type="evidence" value="ECO:0007669"/>
    <property type="project" value="InterPro"/>
</dbReference>
<dbReference type="Pfam" id="PF00118">
    <property type="entry name" value="Cpn60_TCP1"/>
    <property type="match status" value="1"/>
</dbReference>
<dbReference type="STRING" id="282683.SAMN04488105_101342"/>
<evidence type="ECO:0000256" key="8">
    <source>
        <dbReference type="SAM" id="MobiDB-lite"/>
    </source>
</evidence>
<dbReference type="SUPFAM" id="SSF52029">
    <property type="entry name" value="GroEL apical domain-like"/>
    <property type="match status" value="1"/>
</dbReference>
<gene>
    <name evidence="9" type="ORF">SAMN04488105_101342</name>
</gene>
<sequence>MAKLMVHGKVARQNLARGVARLAAAVEPTLGPKGLNAMVDRPVGTPLVTRDGVSIASEIELSDRFENMGAQVVREVSMQTNDVAGDGTTTAIVLANALIQNGVELTENGVRPVDLCRGIDLAVQTVVDAIDASSRDCDDNPAYLEAVARVSATDPKLGGLVAEAYHRVGRDGVISADFGVTIDTTMEVVEGMSFERGYISHHMVTDRDHMEAVLRHPLILMTDQKILKPAMLDSARRIADEENRPLLIIAEEIAPEVIITLLGDGGAGKYLIVHPPEYGHWRQAMLDDLAILTGGEVLARDLGKKIETVTRAQLGGAETVRTHASHTSILRGEGDPEAIRARRAQVQRQHDAAPPNIEKDKLRERMSKLTGGSAIIYAGGFTPVEQKRTIQLIEDALCAVRAAAEDGVVAGGGTALAQIAPCLDTLSVSGDMARGVALVRSILTQPVRRIARNAGADADTVAEKVVSAPKDHGYNASTGEFGDMFEAGIIDPARVPASALVNAASVATLILTTETLIGDLDEGEADPTEGPALGGGAELLGRK</sequence>
<dbReference type="NCBIfam" id="NF000592">
    <property type="entry name" value="PRK00013.1"/>
    <property type="match status" value="1"/>
</dbReference>
<dbReference type="InterPro" id="IPR001844">
    <property type="entry name" value="Cpn60/GroEL"/>
</dbReference>
<evidence type="ECO:0000313" key="9">
    <source>
        <dbReference type="EMBL" id="SDE17626.1"/>
    </source>
</evidence>
<evidence type="ECO:0000256" key="5">
    <source>
        <dbReference type="ARBA" id="ARBA00023235"/>
    </source>
</evidence>
<dbReference type="SUPFAM" id="SSF48592">
    <property type="entry name" value="GroEL equatorial domain-like"/>
    <property type="match status" value="1"/>
</dbReference>
<dbReference type="RefSeq" id="WP_089954603.1">
    <property type="nucleotide sequence ID" value="NZ_FNAV01000001.1"/>
</dbReference>
<dbReference type="InterPro" id="IPR027413">
    <property type="entry name" value="GROEL-like_equatorial_sf"/>
</dbReference>
<reference evidence="10" key="1">
    <citation type="submission" date="2016-10" db="EMBL/GenBank/DDBJ databases">
        <authorList>
            <person name="Varghese N."/>
            <person name="Submissions S."/>
        </authorList>
    </citation>
    <scope>NUCLEOTIDE SEQUENCE [LARGE SCALE GENOMIC DNA]</scope>
    <source>
        <strain evidence="10">DSM 10146</strain>
    </source>
</reference>
<dbReference type="SUPFAM" id="SSF54849">
    <property type="entry name" value="GroEL-intermediate domain like"/>
    <property type="match status" value="1"/>
</dbReference>
<keyword evidence="2" id="KW-0547">Nucleotide-binding</keyword>
<organism evidence="9 10">
    <name type="scientific">Salipiger thiooxidans</name>
    <dbReference type="NCBI Taxonomy" id="282683"/>
    <lineage>
        <taxon>Bacteria</taxon>
        <taxon>Pseudomonadati</taxon>
        <taxon>Pseudomonadota</taxon>
        <taxon>Alphaproteobacteria</taxon>
        <taxon>Rhodobacterales</taxon>
        <taxon>Roseobacteraceae</taxon>
        <taxon>Salipiger</taxon>
    </lineage>
</organism>
<protein>
    <recommendedName>
        <fullName evidence="7">60 kDa chaperonin</fullName>
    </recommendedName>
</protein>
<dbReference type="GO" id="GO:0042026">
    <property type="term" value="P:protein refolding"/>
    <property type="evidence" value="ECO:0007669"/>
    <property type="project" value="InterPro"/>
</dbReference>
<keyword evidence="3" id="KW-0067">ATP-binding</keyword>
<dbReference type="CDD" id="cd03344">
    <property type="entry name" value="GroEL"/>
    <property type="match status" value="1"/>
</dbReference>
<dbReference type="NCBIfam" id="NF009489">
    <property type="entry name" value="PRK12851.1"/>
    <property type="match status" value="1"/>
</dbReference>
<dbReference type="NCBIfam" id="NF009488">
    <property type="entry name" value="PRK12850.1"/>
    <property type="match status" value="1"/>
</dbReference>
<accession>A0A1G7AUJ9</accession>
<feature type="region of interest" description="Disordered" evidence="8">
    <location>
        <begin position="520"/>
        <end position="543"/>
    </location>
</feature>
<evidence type="ECO:0000256" key="7">
    <source>
        <dbReference type="RuleBase" id="RU000419"/>
    </source>
</evidence>
<dbReference type="EMBL" id="FNAV01000001">
    <property type="protein sequence ID" value="SDE17626.1"/>
    <property type="molecule type" value="Genomic_DNA"/>
</dbReference>
<keyword evidence="5" id="KW-0413">Isomerase</keyword>
<keyword evidence="10" id="KW-1185">Reference proteome</keyword>
<evidence type="ECO:0000256" key="3">
    <source>
        <dbReference type="ARBA" id="ARBA00022840"/>
    </source>
</evidence>
<dbReference type="NCBIfam" id="NF009487">
    <property type="entry name" value="PRK12849.1"/>
    <property type="match status" value="1"/>
</dbReference>
<evidence type="ECO:0000256" key="4">
    <source>
        <dbReference type="ARBA" id="ARBA00023186"/>
    </source>
</evidence>
<name>A0A1G7AUJ9_9RHOB</name>
<dbReference type="Gene3D" id="3.50.7.10">
    <property type="entry name" value="GroEL"/>
    <property type="match status" value="1"/>
</dbReference>